<reference evidence="3 4" key="1">
    <citation type="journal article" date="2014" name="Genome Biol.">
        <title>Transcriptome and methylome profiling reveals relics of genome dominance in the mesopolyploid Brassica oleracea.</title>
        <authorList>
            <person name="Parkin I.A."/>
            <person name="Koh C."/>
            <person name="Tang H."/>
            <person name="Robinson S.J."/>
            <person name="Kagale S."/>
            <person name="Clarke W.E."/>
            <person name="Town C.D."/>
            <person name="Nixon J."/>
            <person name="Krishnakumar V."/>
            <person name="Bidwell S.L."/>
            <person name="Denoeud F."/>
            <person name="Belcram H."/>
            <person name="Links M.G."/>
            <person name="Just J."/>
            <person name="Clarke C."/>
            <person name="Bender T."/>
            <person name="Huebert T."/>
            <person name="Mason A.S."/>
            <person name="Pires J.C."/>
            <person name="Barker G."/>
            <person name="Moore J."/>
            <person name="Walley P.G."/>
            <person name="Manoli S."/>
            <person name="Batley J."/>
            <person name="Edwards D."/>
            <person name="Nelson M.N."/>
            <person name="Wang X."/>
            <person name="Paterson A.H."/>
            <person name="King G."/>
            <person name="Bancroft I."/>
            <person name="Chalhoub B."/>
            <person name="Sharpe A.G."/>
        </authorList>
    </citation>
    <scope>NUCLEOTIDE SEQUENCE</scope>
    <source>
        <strain evidence="3 4">cv. TO1000</strain>
    </source>
</reference>
<dbReference type="Gramene" id="Bo4g043880.1">
    <property type="protein sequence ID" value="Bo4g043880.1"/>
    <property type="gene ID" value="Bo4g043880"/>
</dbReference>
<protein>
    <recommendedName>
        <fullName evidence="2">Myb-like domain-containing protein</fullName>
    </recommendedName>
</protein>
<dbReference type="PANTHER" id="PTHR47150">
    <property type="entry name" value="OS12G0169200 PROTEIN"/>
    <property type="match status" value="1"/>
</dbReference>
<dbReference type="Proteomes" id="UP000032141">
    <property type="component" value="Chromosome C4"/>
</dbReference>
<proteinExistence type="predicted"/>
<feature type="region of interest" description="Disordered" evidence="1">
    <location>
        <begin position="238"/>
        <end position="268"/>
    </location>
</feature>
<dbReference type="Pfam" id="PF04827">
    <property type="entry name" value="Plant_tran"/>
    <property type="match status" value="1"/>
</dbReference>
<dbReference type="HOGENOM" id="CLU_012390_5_2_1"/>
<name>A0A0D3BSH1_BRAOL</name>
<evidence type="ECO:0000259" key="2">
    <source>
        <dbReference type="PROSITE" id="PS50090"/>
    </source>
</evidence>
<dbReference type="InterPro" id="IPR006912">
    <property type="entry name" value="Harbinger_derived_prot"/>
</dbReference>
<feature type="domain" description="Myb-like" evidence="2">
    <location>
        <begin position="109"/>
        <end position="175"/>
    </location>
</feature>
<accession>A0A0D3BSH1</accession>
<dbReference type="InterPro" id="IPR001005">
    <property type="entry name" value="SANT/Myb"/>
</dbReference>
<evidence type="ECO:0000313" key="4">
    <source>
        <dbReference type="Proteomes" id="UP000032141"/>
    </source>
</evidence>
<dbReference type="PROSITE" id="PS50090">
    <property type="entry name" value="MYB_LIKE"/>
    <property type="match status" value="1"/>
</dbReference>
<reference evidence="3" key="2">
    <citation type="submission" date="2015-03" db="UniProtKB">
        <authorList>
            <consortium name="EnsemblPlants"/>
        </authorList>
    </citation>
    <scope>IDENTIFICATION</scope>
</reference>
<dbReference type="PANTHER" id="PTHR47150:SF5">
    <property type="entry name" value="OS07G0546750 PROTEIN"/>
    <property type="match status" value="1"/>
</dbReference>
<keyword evidence="4" id="KW-1185">Reference proteome</keyword>
<dbReference type="AlphaFoldDB" id="A0A0D3BSH1"/>
<dbReference type="STRING" id="109376.A0A0D3BSH1"/>
<organism evidence="3 4">
    <name type="scientific">Brassica oleracea var. oleracea</name>
    <dbReference type="NCBI Taxonomy" id="109376"/>
    <lineage>
        <taxon>Eukaryota</taxon>
        <taxon>Viridiplantae</taxon>
        <taxon>Streptophyta</taxon>
        <taxon>Embryophyta</taxon>
        <taxon>Tracheophyta</taxon>
        <taxon>Spermatophyta</taxon>
        <taxon>Magnoliopsida</taxon>
        <taxon>eudicotyledons</taxon>
        <taxon>Gunneridae</taxon>
        <taxon>Pentapetalae</taxon>
        <taxon>rosids</taxon>
        <taxon>malvids</taxon>
        <taxon>Brassicales</taxon>
        <taxon>Brassicaceae</taxon>
        <taxon>Brassiceae</taxon>
        <taxon>Brassica</taxon>
    </lineage>
</organism>
<sequence>MANLFISVSLLEKTATALAVRLRVEENRRHLSPSEVLLVAANRRHLSPSVVLGFTLVHQTKVHRLFIQRPSVMDPYNSQHTVSFSNYEDSPGTEASNFDGATAAGKSVRRKWTPNDDIVLISSWLNTSKDLVVGNEQKSVAFWTRITAFFAASPLVAGCEEREAKHCKHRWHRINELVCKFCGAYEAATREKASGQNENDVLKLAHTIFYNNHKKRFNLEHAWKELRNDQKWCDVATAKGSSKKRKGEEEEEVDGFQSTESKRPPGVKAAKASGKKKVVVEKNLDEYQSMWMIREKDIAAKERLSKMIMLESLIGKIEPLADYEETLKKKLIDELWLLFCVTSRSVEDCHKICVGTVLVVLFHDVLAYGSALDAVDEYLRLGATTTRLCVENFVEAIINLFGDEYLRRPTPDDLQRLFHIGEVRGFPGMIGSIDCMHWEWKNCPTAWKGQYSRGSGKPIIALEAVASYDLWIWHAFFGPSGTLNDINVLDRSPVFDDIINGQAPHVNFSVNGNPYSLAYYLTDGIYPKWATFIQSIQLPQGPKAALFAQCQEAVRKDVERAFGVLQARFAIVKNPALCWDKVKIGKIMRACIILHNMIVENERDQHTQFDLSSFQQGEDSGSSHVDLTYSTDIPTNIANQMGVRTRIRDKQAHQQLKRDLVEHIWRKFGRDQDNN</sequence>
<dbReference type="EnsemblPlants" id="Bo4g043880.1">
    <property type="protein sequence ID" value="Bo4g043880.1"/>
    <property type="gene ID" value="Bo4g043880"/>
</dbReference>
<evidence type="ECO:0000313" key="3">
    <source>
        <dbReference type="EnsemblPlants" id="Bo4g043880.1"/>
    </source>
</evidence>
<evidence type="ECO:0000256" key="1">
    <source>
        <dbReference type="SAM" id="MobiDB-lite"/>
    </source>
</evidence>